<feature type="binding site" evidence="6">
    <location>
        <position position="20"/>
    </location>
    <ligand>
        <name>Ca(2+)</name>
        <dbReference type="ChEBI" id="CHEBI:29108"/>
    </ligand>
</feature>
<dbReference type="GO" id="GO:0046872">
    <property type="term" value="F:metal ion binding"/>
    <property type="evidence" value="ECO:0007669"/>
    <property type="project" value="UniProtKB-KW"/>
</dbReference>
<dbReference type="Proteomes" id="UP000323886">
    <property type="component" value="Unassembled WGS sequence"/>
</dbReference>
<organism evidence="9 10">
    <name type="scientific">Blastochloris sulfoviridis</name>
    <dbReference type="NCBI Taxonomy" id="50712"/>
    <lineage>
        <taxon>Bacteria</taxon>
        <taxon>Pseudomonadati</taxon>
        <taxon>Pseudomonadota</taxon>
        <taxon>Alphaproteobacteria</taxon>
        <taxon>Hyphomicrobiales</taxon>
        <taxon>Blastochloridaceae</taxon>
        <taxon>Blastochloris</taxon>
    </lineage>
</organism>
<name>A0A5M6HKA1_9HYPH</name>
<keyword evidence="6" id="KW-0106">Calcium</keyword>
<evidence type="ECO:0000256" key="6">
    <source>
        <dbReference type="PIRSR" id="PIRSR608901-1"/>
    </source>
</evidence>
<accession>A0A5M6HKA1</accession>
<keyword evidence="7" id="KW-0862">Zinc</keyword>
<protein>
    <recommendedName>
        <fullName evidence="11">Ceramidase</fullName>
    </recommendedName>
</protein>
<sequence length="260" mass="26700">MWTAPVDLYCERTSAAFWAEPLNAVTNAAFLVAAAAVLIEARRAPVRDVPVMVLAGVVAAIGVGSFLFHTVAERWAGLADVLPIAGFVLGYLVLALRRFLGLGPAGTLLGVGLLVAVTAVLPRLVAPASPVLAGSLGYVPALVALVVVGLLLRWRAAHAAAWLAAPKNRAYGAAADPVRRAAEASAIARWRAAGAGLLAAAGLFAVSLTARTLDMAVCAAWPLGTHALWHLLNAAALHRLLVTALRHAPPTKPAESPGGP</sequence>
<feature type="binding site" evidence="6">
    <location>
        <position position="11"/>
    </location>
    <ligand>
        <name>Ca(2+)</name>
        <dbReference type="ChEBI" id="CHEBI:29108"/>
    </ligand>
</feature>
<keyword evidence="10" id="KW-1185">Reference proteome</keyword>
<keyword evidence="5 8" id="KW-0472">Membrane</keyword>
<proteinExistence type="predicted"/>
<dbReference type="RefSeq" id="WP_150098786.1">
    <property type="nucleotide sequence ID" value="NZ_VWPL01000045.1"/>
</dbReference>
<keyword evidence="4 8" id="KW-1133">Transmembrane helix</keyword>
<dbReference type="GO" id="GO:0006672">
    <property type="term" value="P:ceramide metabolic process"/>
    <property type="evidence" value="ECO:0007669"/>
    <property type="project" value="InterPro"/>
</dbReference>
<feature type="transmembrane region" description="Helical" evidence="8">
    <location>
        <begin position="75"/>
        <end position="94"/>
    </location>
</feature>
<evidence type="ECO:0000256" key="8">
    <source>
        <dbReference type="SAM" id="Phobius"/>
    </source>
</evidence>
<dbReference type="InterPro" id="IPR008901">
    <property type="entry name" value="ACER"/>
</dbReference>
<dbReference type="EMBL" id="VWPL01000045">
    <property type="protein sequence ID" value="KAA5596254.1"/>
    <property type="molecule type" value="Genomic_DNA"/>
</dbReference>
<evidence type="ECO:0000256" key="7">
    <source>
        <dbReference type="PIRSR" id="PIRSR608901-2"/>
    </source>
</evidence>
<evidence type="ECO:0000256" key="4">
    <source>
        <dbReference type="ARBA" id="ARBA00022989"/>
    </source>
</evidence>
<evidence type="ECO:0000313" key="10">
    <source>
        <dbReference type="Proteomes" id="UP000323886"/>
    </source>
</evidence>
<feature type="transmembrane region" description="Helical" evidence="8">
    <location>
        <begin position="51"/>
        <end position="69"/>
    </location>
</feature>
<evidence type="ECO:0000256" key="2">
    <source>
        <dbReference type="ARBA" id="ARBA00022692"/>
    </source>
</evidence>
<feature type="transmembrane region" description="Helical" evidence="8">
    <location>
        <begin position="22"/>
        <end position="39"/>
    </location>
</feature>
<gene>
    <name evidence="9" type="ORF">F1193_15750</name>
</gene>
<feature type="binding site" evidence="7">
    <location>
        <position position="69"/>
    </location>
    <ligand>
        <name>Zn(2+)</name>
        <dbReference type="ChEBI" id="CHEBI:29105"/>
        <note>catalytic</note>
    </ligand>
</feature>
<keyword evidence="2 8" id="KW-0812">Transmembrane</keyword>
<feature type="transmembrane region" description="Helical" evidence="8">
    <location>
        <begin position="106"/>
        <end position="125"/>
    </location>
</feature>
<evidence type="ECO:0000256" key="1">
    <source>
        <dbReference type="ARBA" id="ARBA00004141"/>
    </source>
</evidence>
<evidence type="ECO:0000313" key="9">
    <source>
        <dbReference type="EMBL" id="KAA5596254.1"/>
    </source>
</evidence>
<evidence type="ECO:0008006" key="11">
    <source>
        <dbReference type="Google" id="ProtNLM"/>
    </source>
</evidence>
<evidence type="ECO:0000256" key="3">
    <source>
        <dbReference type="ARBA" id="ARBA00022801"/>
    </source>
</evidence>
<comment type="subcellular location">
    <subcellularLocation>
        <location evidence="1">Membrane</location>
        <topology evidence="1">Multi-pass membrane protein</topology>
    </subcellularLocation>
</comment>
<comment type="caution">
    <text evidence="9">The sequence shown here is derived from an EMBL/GenBank/DDBJ whole genome shotgun (WGS) entry which is preliminary data.</text>
</comment>
<comment type="cofactor">
    <cofactor evidence="7">
        <name>Zn(2+)</name>
        <dbReference type="ChEBI" id="CHEBI:29105"/>
    </cofactor>
</comment>
<dbReference type="GO" id="GO:0016020">
    <property type="term" value="C:membrane"/>
    <property type="evidence" value="ECO:0007669"/>
    <property type="project" value="UniProtKB-SubCell"/>
</dbReference>
<keyword evidence="3" id="KW-0378">Hydrolase</keyword>
<reference evidence="9 10" key="1">
    <citation type="submission" date="2019-09" db="EMBL/GenBank/DDBJ databases">
        <title>Draft Whole-Genome sequence of Blastochloris sulfoviridis DSM 729.</title>
        <authorList>
            <person name="Meyer T.E."/>
            <person name="Kyndt J.A."/>
        </authorList>
    </citation>
    <scope>NUCLEOTIDE SEQUENCE [LARGE SCALE GENOMIC DNA]</scope>
    <source>
        <strain evidence="9 10">DSM 729</strain>
    </source>
</reference>
<dbReference type="Pfam" id="PF05875">
    <property type="entry name" value="Ceramidase"/>
    <property type="match status" value="1"/>
</dbReference>
<dbReference type="OrthoDB" id="277121at2"/>
<feature type="transmembrane region" description="Helical" evidence="8">
    <location>
        <begin position="131"/>
        <end position="152"/>
    </location>
</feature>
<dbReference type="AlphaFoldDB" id="A0A5M6HKA1"/>
<dbReference type="GO" id="GO:0016811">
    <property type="term" value="F:hydrolase activity, acting on carbon-nitrogen (but not peptide) bonds, in linear amides"/>
    <property type="evidence" value="ECO:0007669"/>
    <property type="project" value="InterPro"/>
</dbReference>
<evidence type="ECO:0000256" key="5">
    <source>
        <dbReference type="ARBA" id="ARBA00023136"/>
    </source>
</evidence>
<keyword evidence="6" id="KW-0479">Metal-binding</keyword>